<sequence length="96" mass="10380">MTSRAEAIDPITRERLVCPQDHGPLLDAGDELYNPRLRVAYRIDDDGIPVMLADEARKVDDIEHATLTGGAADDSDQNPAPVVVDEGPAEDDKIDG</sequence>
<dbReference type="SUPFAM" id="SSF158997">
    <property type="entry name" value="Trm112p-like"/>
    <property type="match status" value="1"/>
</dbReference>
<accession>A0A3G8JFU4</accession>
<dbReference type="EMBL" id="CP033972">
    <property type="protein sequence ID" value="AZG43874.1"/>
    <property type="molecule type" value="Genomic_DNA"/>
</dbReference>
<feature type="region of interest" description="Disordered" evidence="1">
    <location>
        <begin position="64"/>
        <end position="96"/>
    </location>
</feature>
<dbReference type="Pfam" id="PF03966">
    <property type="entry name" value="Trm112p"/>
    <property type="match status" value="1"/>
</dbReference>
<organism evidence="2 3">
    <name type="scientific">Gordonia insulae</name>
    <dbReference type="NCBI Taxonomy" id="2420509"/>
    <lineage>
        <taxon>Bacteria</taxon>
        <taxon>Bacillati</taxon>
        <taxon>Actinomycetota</taxon>
        <taxon>Actinomycetes</taxon>
        <taxon>Mycobacteriales</taxon>
        <taxon>Gordoniaceae</taxon>
        <taxon>Gordonia</taxon>
    </lineage>
</organism>
<dbReference type="Gene3D" id="2.20.25.10">
    <property type="match status" value="1"/>
</dbReference>
<reference evidence="2 3" key="1">
    <citation type="submission" date="2018-11" db="EMBL/GenBank/DDBJ databases">
        <title>Gordonia insulae sp. nov., isolated from an island soil.</title>
        <authorList>
            <person name="Kim Y.S."/>
            <person name="Kim S.B."/>
        </authorList>
    </citation>
    <scope>NUCLEOTIDE SEQUENCE [LARGE SCALE GENOMIC DNA]</scope>
    <source>
        <strain evidence="2 3">MMS17-SY073</strain>
    </source>
</reference>
<evidence type="ECO:0000256" key="1">
    <source>
        <dbReference type="SAM" id="MobiDB-lite"/>
    </source>
</evidence>
<dbReference type="InterPro" id="IPR005651">
    <property type="entry name" value="Trm112-like"/>
</dbReference>
<dbReference type="AlphaFoldDB" id="A0A3G8JFU4"/>
<evidence type="ECO:0000313" key="2">
    <source>
        <dbReference type="EMBL" id="AZG43874.1"/>
    </source>
</evidence>
<name>A0A3G8JFU4_9ACTN</name>
<dbReference type="KEGG" id="gom:D7316_00445"/>
<protein>
    <submittedName>
        <fullName evidence="2">Uncharacterized protein</fullName>
    </submittedName>
</protein>
<gene>
    <name evidence="2" type="ORF">D7316_00445</name>
</gene>
<feature type="compositionally biased region" description="Acidic residues" evidence="1">
    <location>
        <begin position="87"/>
        <end position="96"/>
    </location>
</feature>
<dbReference type="Proteomes" id="UP000271469">
    <property type="component" value="Chromosome"/>
</dbReference>
<evidence type="ECO:0000313" key="3">
    <source>
        <dbReference type="Proteomes" id="UP000271469"/>
    </source>
</evidence>
<keyword evidence="3" id="KW-1185">Reference proteome</keyword>
<proteinExistence type="predicted"/>